<evidence type="ECO:0000313" key="5">
    <source>
        <dbReference type="Proteomes" id="UP000321798"/>
    </source>
</evidence>
<dbReference type="CDD" id="cd00886">
    <property type="entry name" value="MogA_MoaB"/>
    <property type="match status" value="1"/>
</dbReference>
<dbReference type="NCBIfam" id="TIGR00177">
    <property type="entry name" value="molyb_syn"/>
    <property type="match status" value="1"/>
</dbReference>
<dbReference type="SUPFAM" id="SSF53218">
    <property type="entry name" value="Molybdenum cofactor biosynthesis proteins"/>
    <property type="match status" value="1"/>
</dbReference>
<dbReference type="InterPro" id="IPR051920">
    <property type="entry name" value="MPT_Adenylyltrnsfr/MoaC-Rel"/>
</dbReference>
<dbReference type="SMART" id="SM00852">
    <property type="entry name" value="MoCF_biosynth"/>
    <property type="match status" value="1"/>
</dbReference>
<dbReference type="Gene3D" id="3.40.980.10">
    <property type="entry name" value="MoaB/Mog-like domain"/>
    <property type="match status" value="1"/>
</dbReference>
<organism evidence="4 5">
    <name type="scientific">Cellulomonas soli</name>
    <dbReference type="NCBI Taxonomy" id="931535"/>
    <lineage>
        <taxon>Bacteria</taxon>
        <taxon>Bacillati</taxon>
        <taxon>Actinomycetota</taxon>
        <taxon>Actinomycetes</taxon>
        <taxon>Micrococcales</taxon>
        <taxon>Cellulomonadaceae</taxon>
        <taxon>Cellulomonas</taxon>
    </lineage>
</organism>
<protein>
    <submittedName>
        <fullName evidence="4">Molybdenum cofactor biosynthesis protein</fullName>
    </submittedName>
</protein>
<proteinExistence type="predicted"/>
<feature type="domain" description="MoaB/Mog" evidence="3">
    <location>
        <begin position="22"/>
        <end position="166"/>
    </location>
</feature>
<sequence length="176" mass="17540">MDTAGEHAGSRDGALIGAATALVLVVSDRSAAGEREDLSGPAAAARLVEAGYEVVDVVVVPDGAISVENALRAAVAGGARLVVTSGGTGVGPRDRTPEGTRPVLALELPGIAELLRREGARSVPTAVLSRGLAGVTVEGTVVVNLPGSPRGVVEGLDVLLPLLGHLLDQVGGGDHR</sequence>
<accession>A0A512PCS8</accession>
<keyword evidence="5" id="KW-1185">Reference proteome</keyword>
<evidence type="ECO:0000259" key="3">
    <source>
        <dbReference type="SMART" id="SM00852"/>
    </source>
</evidence>
<gene>
    <name evidence="4" type="ORF">CSO01_17220</name>
</gene>
<dbReference type="PANTHER" id="PTHR43764:SF1">
    <property type="entry name" value="MOLYBDOPTERIN MOLYBDOTRANSFERASE"/>
    <property type="match status" value="1"/>
</dbReference>
<evidence type="ECO:0000256" key="1">
    <source>
        <dbReference type="ARBA" id="ARBA00005046"/>
    </source>
</evidence>
<dbReference type="Proteomes" id="UP000321798">
    <property type="component" value="Unassembled WGS sequence"/>
</dbReference>
<evidence type="ECO:0000256" key="2">
    <source>
        <dbReference type="ARBA" id="ARBA00023150"/>
    </source>
</evidence>
<dbReference type="Pfam" id="PF00994">
    <property type="entry name" value="MoCF_biosynth"/>
    <property type="match status" value="1"/>
</dbReference>
<reference evidence="4 5" key="1">
    <citation type="submission" date="2019-07" db="EMBL/GenBank/DDBJ databases">
        <title>Whole genome shotgun sequence of Cellulomonas soli NBRC 109434.</title>
        <authorList>
            <person name="Hosoyama A."/>
            <person name="Uohara A."/>
            <person name="Ohji S."/>
            <person name="Ichikawa N."/>
        </authorList>
    </citation>
    <scope>NUCLEOTIDE SEQUENCE [LARGE SCALE GENOMIC DNA]</scope>
    <source>
        <strain evidence="4 5">NBRC 109434</strain>
    </source>
</reference>
<evidence type="ECO:0000313" key="4">
    <source>
        <dbReference type="EMBL" id="GEP69007.1"/>
    </source>
</evidence>
<dbReference type="EMBL" id="BKAL01000005">
    <property type="protein sequence ID" value="GEP69007.1"/>
    <property type="molecule type" value="Genomic_DNA"/>
</dbReference>
<dbReference type="InterPro" id="IPR036425">
    <property type="entry name" value="MoaB/Mog-like_dom_sf"/>
</dbReference>
<dbReference type="PANTHER" id="PTHR43764">
    <property type="entry name" value="MOLYBDENUM COFACTOR BIOSYNTHESIS"/>
    <property type="match status" value="1"/>
</dbReference>
<keyword evidence="2" id="KW-0501">Molybdenum cofactor biosynthesis</keyword>
<name>A0A512PCS8_9CELL</name>
<dbReference type="AlphaFoldDB" id="A0A512PCS8"/>
<comment type="caution">
    <text evidence="4">The sequence shown here is derived from an EMBL/GenBank/DDBJ whole genome shotgun (WGS) entry which is preliminary data.</text>
</comment>
<dbReference type="GO" id="GO:0006777">
    <property type="term" value="P:Mo-molybdopterin cofactor biosynthetic process"/>
    <property type="evidence" value="ECO:0007669"/>
    <property type="project" value="UniProtKB-KW"/>
</dbReference>
<comment type="pathway">
    <text evidence="1">Cofactor biosynthesis; molybdopterin biosynthesis.</text>
</comment>
<dbReference type="InterPro" id="IPR001453">
    <property type="entry name" value="MoaB/Mog_dom"/>
</dbReference>